<feature type="signal peptide" evidence="2">
    <location>
        <begin position="1"/>
        <end position="16"/>
    </location>
</feature>
<sequence length="439" mass="46083">MLNKFILAGLVASASAHIKMTSPSPFDNENLSNSPMEKDGSNFPCKNANYRNRPVKENVYAQGSTQTLEFIGSAVHAGGSCQVSITTDPNPTKNTVWKVIKSIEGGCPAKDQTGNLEGGSATGKVPYTYDFKIHDQISAGNYTLAWTWFNKIGNREMYMNCAPISVTGSGGSPNYLDTLPDMFEANIGNGCGVPEGTDVQFPDPGQDVDQFGLKTKSALGAPTGNCKKGGTRPTSINTSATPQPTSGSSQPTSAPRPTSASSKPTSAVSKPTSAPRPTTGTASRPQPTNTNTPGGPRPTTGTPTRPRPSCSKRPGGSNSTLVPQPTRPAGDSTVSASQDETKVPAHGPTPSTEAGPAPTPGTDGAFAPGTKCETDGWWNCVGGKSFQRCANQKWSETLTVTEGMKCTPGTGENIEMSAAQPDLSPCDIRRRRRLRRHAF</sequence>
<evidence type="ECO:0000256" key="2">
    <source>
        <dbReference type="SAM" id="SignalP"/>
    </source>
</evidence>
<feature type="chain" id="PRO_5040251194" description="Glycoside hydrolase" evidence="2">
    <location>
        <begin position="17"/>
        <end position="439"/>
    </location>
</feature>
<feature type="region of interest" description="Disordered" evidence="1">
    <location>
        <begin position="21"/>
        <end position="44"/>
    </location>
</feature>
<comment type="caution">
    <text evidence="3">The sequence shown here is derived from an EMBL/GenBank/DDBJ whole genome shotgun (WGS) entry which is preliminary data.</text>
</comment>
<reference evidence="3 4" key="1">
    <citation type="submission" date="2020-07" db="EMBL/GenBank/DDBJ databases">
        <title>Metarhizium humberi genome.</title>
        <authorList>
            <person name="Lysoe E."/>
        </authorList>
    </citation>
    <scope>NUCLEOTIDE SEQUENCE [LARGE SCALE GENOMIC DNA]</scope>
    <source>
        <strain evidence="3 4">ESALQ1638</strain>
    </source>
</reference>
<feature type="compositionally biased region" description="Polar residues" evidence="1">
    <location>
        <begin position="21"/>
        <end position="35"/>
    </location>
</feature>
<keyword evidence="4" id="KW-1185">Reference proteome</keyword>
<organism evidence="3 4">
    <name type="scientific">Metarhizium humberi</name>
    <dbReference type="NCBI Taxonomy" id="2596975"/>
    <lineage>
        <taxon>Eukaryota</taxon>
        <taxon>Fungi</taxon>
        <taxon>Dikarya</taxon>
        <taxon>Ascomycota</taxon>
        <taxon>Pezizomycotina</taxon>
        <taxon>Sordariomycetes</taxon>
        <taxon>Hypocreomycetidae</taxon>
        <taxon>Hypocreales</taxon>
        <taxon>Clavicipitaceae</taxon>
        <taxon>Metarhizium</taxon>
    </lineage>
</organism>
<dbReference type="PANTHER" id="PTHR36182">
    <property type="entry name" value="PROTEIN, PUTATIVE (AFU_ORTHOLOGUE AFUA_6G10930)-RELATED"/>
    <property type="match status" value="1"/>
</dbReference>
<accession>A0A9P8M3M0</accession>
<protein>
    <recommendedName>
        <fullName evidence="5">Glycoside hydrolase</fullName>
    </recommendedName>
</protein>
<keyword evidence="2" id="KW-0732">Signal</keyword>
<dbReference type="AlphaFoldDB" id="A0A9P8M3M0"/>
<evidence type="ECO:0000256" key="1">
    <source>
        <dbReference type="SAM" id="MobiDB-lite"/>
    </source>
</evidence>
<feature type="compositionally biased region" description="Polar residues" evidence="1">
    <location>
        <begin position="275"/>
        <end position="286"/>
    </location>
</feature>
<feature type="compositionally biased region" description="Low complexity" evidence="1">
    <location>
        <begin position="287"/>
        <end position="308"/>
    </location>
</feature>
<evidence type="ECO:0008006" key="5">
    <source>
        <dbReference type="Google" id="ProtNLM"/>
    </source>
</evidence>
<name>A0A9P8M3M0_9HYPO</name>
<feature type="compositionally biased region" description="Low complexity" evidence="1">
    <location>
        <begin position="238"/>
        <end position="273"/>
    </location>
</feature>
<proteinExistence type="predicted"/>
<evidence type="ECO:0000313" key="3">
    <source>
        <dbReference type="EMBL" id="KAH0593152.1"/>
    </source>
</evidence>
<evidence type="ECO:0000313" key="4">
    <source>
        <dbReference type="Proteomes" id="UP000764110"/>
    </source>
</evidence>
<feature type="region of interest" description="Disordered" evidence="1">
    <location>
        <begin position="187"/>
        <end position="370"/>
    </location>
</feature>
<dbReference type="PANTHER" id="PTHR36182:SF2">
    <property type="entry name" value="LYTIC POLYSACCHARIDE MONOOXYGENASE"/>
    <property type="match status" value="1"/>
</dbReference>
<gene>
    <name evidence="3" type="ORF">MHUMG1_09154</name>
</gene>
<dbReference type="EMBL" id="JACEFI010000023">
    <property type="protein sequence ID" value="KAH0593152.1"/>
    <property type="molecule type" value="Genomic_DNA"/>
</dbReference>
<dbReference type="Gene3D" id="2.70.50.70">
    <property type="match status" value="1"/>
</dbReference>
<dbReference type="Proteomes" id="UP000764110">
    <property type="component" value="Unassembled WGS sequence"/>
</dbReference>